<keyword evidence="3" id="KW-0378">Hydrolase</keyword>
<evidence type="ECO:0000256" key="1">
    <source>
        <dbReference type="ARBA" id="ARBA00006576"/>
    </source>
</evidence>
<dbReference type="GO" id="GO:0005829">
    <property type="term" value="C:cytosol"/>
    <property type="evidence" value="ECO:0007669"/>
    <property type="project" value="TreeGrafter"/>
</dbReference>
<name>A0A165BFV3_9APHY</name>
<sequence>MSSNLAIDRDALIKAAFEAKAFAYSSPFHPKFPVGAALLSENGEIIKGASIDCVSSGAVCAERTAIVKAVSEGIRSFAAIAIVSDVPRPISPCGLCRQVMQEFCAFEMPVLMAPADYEERRSSGDETGGASILSIRELIHICEPEISYRLVGGESH</sequence>
<dbReference type="EMBL" id="KV427672">
    <property type="protein sequence ID" value="KZT00970.1"/>
    <property type="molecule type" value="Genomic_DNA"/>
</dbReference>
<evidence type="ECO:0000313" key="6">
    <source>
        <dbReference type="EMBL" id="KZT00970.1"/>
    </source>
</evidence>
<keyword evidence="2" id="KW-0479">Metal-binding</keyword>
<accession>A0A165BFV3</accession>
<dbReference type="PANTHER" id="PTHR11644">
    <property type="entry name" value="CYTIDINE DEAMINASE"/>
    <property type="match status" value="1"/>
</dbReference>
<dbReference type="NCBIfam" id="NF004064">
    <property type="entry name" value="PRK05578.1"/>
    <property type="match status" value="1"/>
</dbReference>
<protein>
    <submittedName>
        <fullName evidence="6">Cytidine deaminase</fullName>
    </submittedName>
</protein>
<dbReference type="InterPro" id="IPR016193">
    <property type="entry name" value="Cytidine_deaminase-like"/>
</dbReference>
<dbReference type="Gene3D" id="3.40.140.10">
    <property type="entry name" value="Cytidine Deaminase, domain 2"/>
    <property type="match status" value="1"/>
</dbReference>
<keyword evidence="7" id="KW-1185">Reference proteome</keyword>
<dbReference type="GO" id="GO:0042802">
    <property type="term" value="F:identical protein binding"/>
    <property type="evidence" value="ECO:0007669"/>
    <property type="project" value="UniProtKB-ARBA"/>
</dbReference>
<organism evidence="6 7">
    <name type="scientific">Laetiporus sulphureus 93-53</name>
    <dbReference type="NCBI Taxonomy" id="1314785"/>
    <lineage>
        <taxon>Eukaryota</taxon>
        <taxon>Fungi</taxon>
        <taxon>Dikarya</taxon>
        <taxon>Basidiomycota</taxon>
        <taxon>Agaricomycotina</taxon>
        <taxon>Agaricomycetes</taxon>
        <taxon>Polyporales</taxon>
        <taxon>Laetiporus</taxon>
    </lineage>
</organism>
<proteinExistence type="inferred from homology"/>
<evidence type="ECO:0000256" key="4">
    <source>
        <dbReference type="ARBA" id="ARBA00022833"/>
    </source>
</evidence>
<dbReference type="GO" id="GO:0055086">
    <property type="term" value="P:nucleobase-containing small molecule metabolic process"/>
    <property type="evidence" value="ECO:0007669"/>
    <property type="project" value="UniProtKB-ARBA"/>
</dbReference>
<gene>
    <name evidence="6" type="ORF">LAESUDRAFT_731690</name>
</gene>
<reference evidence="6 7" key="1">
    <citation type="journal article" date="2016" name="Mol. Biol. Evol.">
        <title>Comparative Genomics of Early-Diverging Mushroom-Forming Fungi Provides Insights into the Origins of Lignocellulose Decay Capabilities.</title>
        <authorList>
            <person name="Nagy L.G."/>
            <person name="Riley R."/>
            <person name="Tritt A."/>
            <person name="Adam C."/>
            <person name="Daum C."/>
            <person name="Floudas D."/>
            <person name="Sun H."/>
            <person name="Yadav J.S."/>
            <person name="Pangilinan J."/>
            <person name="Larsson K.H."/>
            <person name="Matsuura K."/>
            <person name="Barry K."/>
            <person name="Labutti K."/>
            <person name="Kuo R."/>
            <person name="Ohm R.A."/>
            <person name="Bhattacharya S.S."/>
            <person name="Shirouzu T."/>
            <person name="Yoshinaga Y."/>
            <person name="Martin F.M."/>
            <person name="Grigoriev I.V."/>
            <person name="Hibbett D.S."/>
        </authorList>
    </citation>
    <scope>NUCLEOTIDE SEQUENCE [LARGE SCALE GENOMIC DNA]</scope>
    <source>
        <strain evidence="6 7">93-53</strain>
    </source>
</reference>
<dbReference type="GO" id="GO:0004126">
    <property type="term" value="F:cytidine deaminase activity"/>
    <property type="evidence" value="ECO:0007669"/>
    <property type="project" value="TreeGrafter"/>
</dbReference>
<dbReference type="Pfam" id="PF00383">
    <property type="entry name" value="dCMP_cyt_deam_1"/>
    <property type="match status" value="1"/>
</dbReference>
<dbReference type="PROSITE" id="PS51747">
    <property type="entry name" value="CYT_DCMP_DEAMINASES_2"/>
    <property type="match status" value="1"/>
</dbReference>
<dbReference type="GO" id="GO:0008270">
    <property type="term" value="F:zinc ion binding"/>
    <property type="evidence" value="ECO:0007669"/>
    <property type="project" value="InterPro"/>
</dbReference>
<dbReference type="InterPro" id="IPR002125">
    <property type="entry name" value="CMP_dCMP_dom"/>
</dbReference>
<evidence type="ECO:0000259" key="5">
    <source>
        <dbReference type="PROSITE" id="PS51747"/>
    </source>
</evidence>
<dbReference type="CDD" id="cd01283">
    <property type="entry name" value="cytidine_deaminase"/>
    <property type="match status" value="1"/>
</dbReference>
<dbReference type="Proteomes" id="UP000076871">
    <property type="component" value="Unassembled WGS sequence"/>
</dbReference>
<evidence type="ECO:0000256" key="3">
    <source>
        <dbReference type="ARBA" id="ARBA00022801"/>
    </source>
</evidence>
<dbReference type="STRING" id="1314785.A0A165BFV3"/>
<keyword evidence="4" id="KW-0862">Zinc</keyword>
<dbReference type="InParanoid" id="A0A165BFV3"/>
<dbReference type="GeneID" id="63827122"/>
<dbReference type="SUPFAM" id="SSF53927">
    <property type="entry name" value="Cytidine deaminase-like"/>
    <property type="match status" value="1"/>
</dbReference>
<dbReference type="InterPro" id="IPR016192">
    <property type="entry name" value="APOBEC/CMP_deaminase_Zn-bd"/>
</dbReference>
<evidence type="ECO:0000313" key="7">
    <source>
        <dbReference type="Proteomes" id="UP000076871"/>
    </source>
</evidence>
<comment type="similarity">
    <text evidence="1">Belongs to the cytidine and deoxycytidylate deaminase family.</text>
</comment>
<dbReference type="OrthoDB" id="414540at2759"/>
<dbReference type="PANTHER" id="PTHR11644:SF2">
    <property type="entry name" value="CYTIDINE DEAMINASE"/>
    <property type="match status" value="1"/>
</dbReference>
<dbReference type="RefSeq" id="XP_040758710.1">
    <property type="nucleotide sequence ID" value="XM_040910093.1"/>
</dbReference>
<evidence type="ECO:0000256" key="2">
    <source>
        <dbReference type="ARBA" id="ARBA00022723"/>
    </source>
</evidence>
<dbReference type="InterPro" id="IPR050202">
    <property type="entry name" value="Cyt/Deoxycyt_deaminase"/>
</dbReference>
<feature type="domain" description="CMP/dCMP-type deaminase" evidence="5">
    <location>
        <begin position="7"/>
        <end position="124"/>
    </location>
</feature>
<dbReference type="FunCoup" id="A0A165BFV3">
    <property type="interactions" value="498"/>
</dbReference>
<dbReference type="GO" id="GO:0072527">
    <property type="term" value="P:pyrimidine-containing compound metabolic process"/>
    <property type="evidence" value="ECO:0007669"/>
    <property type="project" value="UniProtKB-ARBA"/>
</dbReference>
<dbReference type="AlphaFoldDB" id="A0A165BFV3"/>
<dbReference type="PROSITE" id="PS00903">
    <property type="entry name" value="CYT_DCMP_DEAMINASES_1"/>
    <property type="match status" value="1"/>
</dbReference>